<proteinExistence type="predicted"/>
<dbReference type="GO" id="GO:0016020">
    <property type="term" value="C:membrane"/>
    <property type="evidence" value="ECO:0007669"/>
    <property type="project" value="UniProtKB-SubCell"/>
</dbReference>
<organism evidence="6 7">
    <name type="scientific">Plectus sambesii</name>
    <dbReference type="NCBI Taxonomy" id="2011161"/>
    <lineage>
        <taxon>Eukaryota</taxon>
        <taxon>Metazoa</taxon>
        <taxon>Ecdysozoa</taxon>
        <taxon>Nematoda</taxon>
        <taxon>Chromadorea</taxon>
        <taxon>Plectida</taxon>
        <taxon>Plectina</taxon>
        <taxon>Plectoidea</taxon>
        <taxon>Plectidae</taxon>
        <taxon>Plectus</taxon>
    </lineage>
</organism>
<feature type="transmembrane region" description="Helical" evidence="5">
    <location>
        <begin position="70"/>
        <end position="91"/>
    </location>
</feature>
<dbReference type="Proteomes" id="UP000887566">
    <property type="component" value="Unplaced"/>
</dbReference>
<evidence type="ECO:0000313" key="7">
    <source>
        <dbReference type="WBParaSite" id="PSAMB.scaffold9160size5284.g32193.t1"/>
    </source>
</evidence>
<keyword evidence="2 5" id="KW-0812">Transmembrane</keyword>
<dbReference type="InterPro" id="IPR019424">
    <property type="entry name" value="7TM_GPCR_Srsx"/>
</dbReference>
<evidence type="ECO:0000256" key="3">
    <source>
        <dbReference type="ARBA" id="ARBA00022989"/>
    </source>
</evidence>
<keyword evidence="4 5" id="KW-0472">Membrane</keyword>
<protein>
    <submittedName>
        <fullName evidence="7">G-protein coupled receptors family 1 profile domain-containing protein</fullName>
    </submittedName>
</protein>
<dbReference type="SUPFAM" id="SSF81321">
    <property type="entry name" value="Family A G protein-coupled receptor-like"/>
    <property type="match status" value="1"/>
</dbReference>
<feature type="transmembrane region" description="Helical" evidence="5">
    <location>
        <begin position="111"/>
        <end position="130"/>
    </location>
</feature>
<feature type="transmembrane region" description="Helical" evidence="5">
    <location>
        <begin position="27"/>
        <end position="50"/>
    </location>
</feature>
<dbReference type="InterPro" id="IPR000276">
    <property type="entry name" value="GPCR_Rhodpsn"/>
</dbReference>
<keyword evidence="6" id="KW-1185">Reference proteome</keyword>
<name>A0A914XNC7_9BILA</name>
<dbReference type="SMART" id="SM01381">
    <property type="entry name" value="7TM_GPCR_Srsx"/>
    <property type="match status" value="1"/>
</dbReference>
<evidence type="ECO:0000256" key="1">
    <source>
        <dbReference type="ARBA" id="ARBA00004370"/>
    </source>
</evidence>
<dbReference type="AlphaFoldDB" id="A0A914XNC7"/>
<dbReference type="Pfam" id="PF10320">
    <property type="entry name" value="7TM_GPCR_Srsx"/>
    <property type="match status" value="1"/>
</dbReference>
<dbReference type="GO" id="GO:0004930">
    <property type="term" value="F:G protein-coupled receptor activity"/>
    <property type="evidence" value="ECO:0007669"/>
    <property type="project" value="InterPro"/>
</dbReference>
<accession>A0A914XNC7</accession>
<evidence type="ECO:0000256" key="4">
    <source>
        <dbReference type="ARBA" id="ARBA00023136"/>
    </source>
</evidence>
<reference evidence="7" key="1">
    <citation type="submission" date="2022-11" db="UniProtKB">
        <authorList>
            <consortium name="WormBaseParasite"/>
        </authorList>
    </citation>
    <scope>IDENTIFICATION</scope>
</reference>
<evidence type="ECO:0000313" key="6">
    <source>
        <dbReference type="Proteomes" id="UP000887566"/>
    </source>
</evidence>
<dbReference type="Gene3D" id="1.20.1070.10">
    <property type="entry name" value="Rhodopsin 7-helix transmembrane proteins"/>
    <property type="match status" value="1"/>
</dbReference>
<keyword evidence="3 5" id="KW-1133">Transmembrane helix</keyword>
<evidence type="ECO:0000256" key="5">
    <source>
        <dbReference type="SAM" id="Phobius"/>
    </source>
</evidence>
<sequence length="208" mass="22893">MAVMNATDNRVALCILPSAMNGFAKPMWMGLNGVVCLGVIACYVTAGVLVRKRKVEHGAATAISVEYRRLLASLTIVAAVYVFSTIFPIFLTTFFRQTTHIDPLTLQQYSIYSKWTILIQTSCAPFVYYMRSRDYRTAFHKVLCGKKEVVESIVLSNANNAGTSMGITARQPTLGPTTSVLAKKLSIPSDTRRKLTAADIVFLPSDKN</sequence>
<comment type="subcellular location">
    <subcellularLocation>
        <location evidence="1">Membrane</location>
    </subcellularLocation>
</comment>
<evidence type="ECO:0000256" key="2">
    <source>
        <dbReference type="ARBA" id="ARBA00022692"/>
    </source>
</evidence>
<dbReference type="WBParaSite" id="PSAMB.scaffold9160size5284.g32193.t1">
    <property type="protein sequence ID" value="PSAMB.scaffold9160size5284.g32193.t1"/>
    <property type="gene ID" value="PSAMB.scaffold9160size5284.g32193"/>
</dbReference>